<name>A0A557PFK7_9VIBR</name>
<accession>A0A557PFK7</accession>
<sequence>MNNTFYHNMNNTVTYALLHLLCQVSLCERRVPVTKRNEILVKYLKPKLKDKRLANIKKELKLMIQIARTPNSNLEEKLHELNQQAIDVKASSRDNLIRLLADLKDNDGFDSQVFDEGQPTEPDVLCMLEEHIEHCFDELGYQIAPISMLIESARAYELLDIINHNNSFRAEMKEWNDSTKQAHLLLHSHCQN</sequence>
<reference evidence="1 2" key="1">
    <citation type="submission" date="2019-07" db="EMBL/GenBank/DDBJ databases">
        <title>The draft genome sequence of Vibrio algivorus M1486.</title>
        <authorList>
            <person name="Meng X."/>
        </authorList>
    </citation>
    <scope>NUCLEOTIDE SEQUENCE [LARGE SCALE GENOMIC DNA]</scope>
    <source>
        <strain evidence="1 2">M1486</strain>
    </source>
</reference>
<dbReference type="RefSeq" id="WP_144387361.1">
    <property type="nucleotide sequence ID" value="NZ_VMKJ01000002.1"/>
</dbReference>
<dbReference type="InterPro" id="IPR021316">
    <property type="entry name" value="DUF2913"/>
</dbReference>
<comment type="caution">
    <text evidence="1">The sequence shown here is derived from an EMBL/GenBank/DDBJ whole genome shotgun (WGS) entry which is preliminary data.</text>
</comment>
<organism evidence="1 2">
    <name type="scientific">Vibrio algivorus</name>
    <dbReference type="NCBI Taxonomy" id="1667024"/>
    <lineage>
        <taxon>Bacteria</taxon>
        <taxon>Pseudomonadati</taxon>
        <taxon>Pseudomonadota</taxon>
        <taxon>Gammaproteobacteria</taxon>
        <taxon>Vibrionales</taxon>
        <taxon>Vibrionaceae</taxon>
        <taxon>Vibrio</taxon>
    </lineage>
</organism>
<evidence type="ECO:0000313" key="1">
    <source>
        <dbReference type="EMBL" id="TVO39447.1"/>
    </source>
</evidence>
<dbReference type="OrthoDB" id="5826670at2"/>
<proteinExistence type="predicted"/>
<evidence type="ECO:0000313" key="2">
    <source>
        <dbReference type="Proteomes" id="UP000319828"/>
    </source>
</evidence>
<dbReference type="EMBL" id="VMKJ01000002">
    <property type="protein sequence ID" value="TVO39447.1"/>
    <property type="molecule type" value="Genomic_DNA"/>
</dbReference>
<dbReference type="Pfam" id="PF11140">
    <property type="entry name" value="DUF2913"/>
    <property type="match status" value="1"/>
</dbReference>
<protein>
    <submittedName>
        <fullName evidence="1">DUF2913 family protein</fullName>
    </submittedName>
</protein>
<dbReference type="Proteomes" id="UP000319828">
    <property type="component" value="Unassembled WGS sequence"/>
</dbReference>
<gene>
    <name evidence="1" type="ORF">FOF44_02345</name>
</gene>
<dbReference type="AlphaFoldDB" id="A0A557PFK7"/>